<evidence type="ECO:0000256" key="4">
    <source>
        <dbReference type="ARBA" id="ARBA00023187"/>
    </source>
</evidence>
<feature type="region of interest" description="Disordered" evidence="6">
    <location>
        <begin position="615"/>
        <end position="641"/>
    </location>
</feature>
<keyword evidence="8" id="KW-1185">Reference proteome</keyword>
<dbReference type="Proteomes" id="UP000002258">
    <property type="component" value="Chromosome 5"/>
</dbReference>
<dbReference type="EMBL" id="CP000499">
    <property type="protein sequence ID" value="ABN67143.2"/>
    <property type="molecule type" value="Genomic_DNA"/>
</dbReference>
<evidence type="ECO:0000256" key="2">
    <source>
        <dbReference type="ARBA" id="ARBA00006076"/>
    </source>
</evidence>
<dbReference type="RefSeq" id="XP_001385172.2">
    <property type="nucleotide sequence ID" value="XM_001385135.1"/>
</dbReference>
<evidence type="ECO:0000256" key="6">
    <source>
        <dbReference type="SAM" id="MobiDB-lite"/>
    </source>
</evidence>
<evidence type="ECO:0000256" key="3">
    <source>
        <dbReference type="ARBA" id="ARBA00022664"/>
    </source>
</evidence>
<dbReference type="FunCoup" id="A3LVL6">
    <property type="interactions" value="844"/>
</dbReference>
<accession>A3LVL6</accession>
<keyword evidence="5" id="KW-0539">Nucleus</keyword>
<dbReference type="InParanoid" id="A3LVL6"/>
<feature type="region of interest" description="Disordered" evidence="6">
    <location>
        <begin position="274"/>
        <end position="305"/>
    </location>
</feature>
<evidence type="ECO:0000313" key="8">
    <source>
        <dbReference type="Proteomes" id="UP000002258"/>
    </source>
</evidence>
<reference evidence="7 8" key="1">
    <citation type="journal article" date="2007" name="Nat. Biotechnol.">
        <title>Genome sequence of the lignocellulose-bioconverting and xylose-fermenting yeast Pichia stipitis.</title>
        <authorList>
            <person name="Jeffries T.W."/>
            <person name="Grigoriev I.V."/>
            <person name="Grimwood J."/>
            <person name="Laplaza J.M."/>
            <person name="Aerts A."/>
            <person name="Salamov A."/>
            <person name="Schmutz J."/>
            <person name="Lindquist E."/>
            <person name="Dehal P."/>
            <person name="Shapiro H."/>
            <person name="Jin Y.S."/>
            <person name="Passoth V."/>
            <person name="Richardson P.M."/>
        </authorList>
    </citation>
    <scope>NUCLEOTIDE SEQUENCE [LARGE SCALE GENOMIC DNA]</scope>
    <source>
        <strain evidence="8">ATCC 58785 / CBS 6054 / NBRC 10063 / NRRL Y-11545</strain>
    </source>
</reference>
<proteinExistence type="inferred from homology"/>
<dbReference type="HOGENOM" id="CLU_018358_0_0_1"/>
<organism evidence="7 8">
    <name type="scientific">Scheffersomyces stipitis (strain ATCC 58785 / CBS 6054 / NBRC 10063 / NRRL Y-11545)</name>
    <name type="common">Yeast</name>
    <name type="synonym">Pichia stipitis</name>
    <dbReference type="NCBI Taxonomy" id="322104"/>
    <lineage>
        <taxon>Eukaryota</taxon>
        <taxon>Fungi</taxon>
        <taxon>Dikarya</taxon>
        <taxon>Ascomycota</taxon>
        <taxon>Saccharomycotina</taxon>
        <taxon>Pichiomycetes</taxon>
        <taxon>Debaryomycetaceae</taxon>
        <taxon>Scheffersomyces</taxon>
    </lineage>
</organism>
<feature type="region of interest" description="Disordered" evidence="6">
    <location>
        <begin position="404"/>
        <end position="424"/>
    </location>
</feature>
<dbReference type="PANTHER" id="PTHR14152:SF5">
    <property type="entry name" value="U4_U6.U5 TRI-SNRNP-ASSOCIATED PROTEIN 1"/>
    <property type="match status" value="1"/>
</dbReference>
<comment type="subcellular location">
    <subcellularLocation>
        <location evidence="1">Nucleus</location>
    </subcellularLocation>
</comment>
<dbReference type="GeneID" id="4839115"/>
<dbReference type="AlphaFoldDB" id="A3LVL6"/>
<sequence>MTEEISLSVEDTNKLRLQLGLKPISLQQEDSSPIYELSIEETNKLRLSLGLKPLDSEISKGSEQAVEVQNFNNHQEQKRRQHNDEKLKNRISDKRQENRNNKRLIQVSEQSRNEEPVDTDNWLANLGKPKTKKAKTSVAKTTQQDSSQVKIAHSEKELKNLHNNDILTLEDADILDENDDEVDVLTNQKLVDSSKLKKDLKQQAEEENIKFNGRHYQGRYDEDDSEDEKEVQGVMITTGSVIKLDNISKKESVKKDNRVTISNLFDESEDEGIFESNDFSKPKKPVKMKKMKKSKLSTSSNSRVRDDDIPTVKAVELETFAEDLVDEEDDLQSKLTTRRRLKQKTERSSLTPDQIASEIARNKRWDLEAVAEENIAGAALGGEAIVFNDTTEFLSSIDVNGVNLKPDPESQAEPEISSEPPKMEEKGFAIKKENVSYSATSVTVKKEDDDNEIAEVAESDSGPKFNGGLAETLNFLQSRNILHKSSAGEHDQERKRREAARESELLKIKISIEERLLKEELESSREYMNLPKTERSEIFDRALDQRLKEKNIVQDVPATRGGARGRKYRGHIGKDEGKLAGYNPKVKLSYRDNNGDELNTKEAFKYLSHQFHGVGPSIGKEEKRKKKHLEEKEHTTEARIV</sequence>
<dbReference type="Pfam" id="PF19252">
    <property type="entry name" value="HIND"/>
    <property type="match status" value="2"/>
</dbReference>
<dbReference type="PANTHER" id="PTHR14152">
    <property type="entry name" value="SQUAMOUS CELL CARCINOMA ANTIGEN RECOGNISED BY CYTOTOXIC T LYMPHOCYTES"/>
    <property type="match status" value="1"/>
</dbReference>
<feature type="compositionally biased region" description="Basic and acidic residues" evidence="6">
    <location>
        <begin position="628"/>
        <end position="641"/>
    </location>
</feature>
<dbReference type="GO" id="GO:0046540">
    <property type="term" value="C:U4/U6 x U5 tri-snRNP complex"/>
    <property type="evidence" value="ECO:0007669"/>
    <property type="project" value="InterPro"/>
</dbReference>
<evidence type="ECO:0000313" key="7">
    <source>
        <dbReference type="EMBL" id="ABN67143.2"/>
    </source>
</evidence>
<protein>
    <submittedName>
        <fullName evidence="7">Uncharacterized protein</fullName>
    </submittedName>
</protein>
<keyword evidence="3" id="KW-0507">mRNA processing</keyword>
<evidence type="ECO:0000256" key="1">
    <source>
        <dbReference type="ARBA" id="ARBA00004123"/>
    </source>
</evidence>
<feature type="compositionally biased region" description="Basic residues" evidence="6">
    <location>
        <begin position="282"/>
        <end position="295"/>
    </location>
</feature>
<dbReference type="InterPro" id="IPR005011">
    <property type="entry name" value="SNU66/SART1"/>
</dbReference>
<dbReference type="InterPro" id="IPR045347">
    <property type="entry name" value="HIND"/>
</dbReference>
<name>A3LVL6_PICST</name>
<keyword evidence="4" id="KW-0508">mRNA splicing</keyword>
<gene>
    <name evidence="7" type="ORF">PICST_36313</name>
</gene>
<dbReference type="KEGG" id="pic:PICST_36313"/>
<evidence type="ECO:0000256" key="5">
    <source>
        <dbReference type="ARBA" id="ARBA00023242"/>
    </source>
</evidence>
<dbReference type="STRING" id="322104.A3LVL6"/>
<dbReference type="OMA" id="KRRDYTG"/>
<dbReference type="eggNOG" id="KOG2217">
    <property type="taxonomic scope" value="Eukaryota"/>
</dbReference>
<dbReference type="GO" id="GO:0000481">
    <property type="term" value="P:maturation of 5S rRNA"/>
    <property type="evidence" value="ECO:0007669"/>
    <property type="project" value="TreeGrafter"/>
</dbReference>
<dbReference type="Pfam" id="PF03343">
    <property type="entry name" value="SART-1"/>
    <property type="match status" value="1"/>
</dbReference>
<dbReference type="GO" id="GO:0045292">
    <property type="term" value="P:mRNA cis splicing, via spliceosome"/>
    <property type="evidence" value="ECO:0007669"/>
    <property type="project" value="TreeGrafter"/>
</dbReference>
<comment type="similarity">
    <text evidence="2">Belongs to the SNU66/SART1 family.</text>
</comment>
<feature type="compositionally biased region" description="Basic and acidic residues" evidence="6">
    <location>
        <begin position="75"/>
        <end position="100"/>
    </location>
</feature>
<feature type="region of interest" description="Disordered" evidence="6">
    <location>
        <begin position="70"/>
        <end position="148"/>
    </location>
</feature>
<dbReference type="OrthoDB" id="5583at2759"/>